<proteinExistence type="predicted"/>
<accession>A0A5C5TX88</accession>
<dbReference type="EMBL" id="VOHE01000004">
    <property type="protein sequence ID" value="TWT18751.1"/>
    <property type="molecule type" value="Genomic_DNA"/>
</dbReference>
<sequence length="132" mass="15190">MACAGVLACLLAACASTSKEMSALDRAQYDWSAAIRWGQVEGAWEMVDPAVREARPMTDLDFERYRQVQVSYYRDIASRRGDSEALREIEVGVINRHTMAERSLRHTEAWRYDPEARTWWNVSGLPDFWDGE</sequence>
<comment type="caution">
    <text evidence="1">The sequence shown here is derived from an EMBL/GenBank/DDBJ whole genome shotgun (WGS) entry which is preliminary data.</text>
</comment>
<dbReference type="AlphaFoldDB" id="A0A5C5TX88"/>
<evidence type="ECO:0000313" key="1">
    <source>
        <dbReference type="EMBL" id="TWT18751.1"/>
    </source>
</evidence>
<keyword evidence="2" id="KW-1185">Reference proteome</keyword>
<reference evidence="1 2" key="1">
    <citation type="submission" date="2019-07" db="EMBL/GenBank/DDBJ databases">
        <title>Luteimonas sp. YD-1 nov., isolated from acidic soil.</title>
        <authorList>
            <person name="Zhou J."/>
        </authorList>
    </citation>
    <scope>NUCLEOTIDE SEQUENCE [LARGE SCALE GENOMIC DNA]</scope>
    <source>
        <strain evidence="1 2">YD-1</strain>
    </source>
</reference>
<organism evidence="1 2">
    <name type="scientific">Luteimonas wenzhouensis</name>
    <dbReference type="NCBI Taxonomy" id="2599615"/>
    <lineage>
        <taxon>Bacteria</taxon>
        <taxon>Pseudomonadati</taxon>
        <taxon>Pseudomonadota</taxon>
        <taxon>Gammaproteobacteria</taxon>
        <taxon>Lysobacterales</taxon>
        <taxon>Lysobacteraceae</taxon>
        <taxon>Luteimonas</taxon>
    </lineage>
</organism>
<dbReference type="Proteomes" id="UP000315949">
    <property type="component" value="Unassembled WGS sequence"/>
</dbReference>
<protein>
    <submittedName>
        <fullName evidence="1">Uncharacterized protein</fullName>
    </submittedName>
</protein>
<dbReference type="OrthoDB" id="6196416at2"/>
<evidence type="ECO:0000313" key="2">
    <source>
        <dbReference type="Proteomes" id="UP000315949"/>
    </source>
</evidence>
<name>A0A5C5TX88_9GAMM</name>
<gene>
    <name evidence="1" type="ORF">FQY79_08865</name>
</gene>
<dbReference type="RefSeq" id="WP_146312572.1">
    <property type="nucleotide sequence ID" value="NZ_VOHE01000004.1"/>
</dbReference>